<gene>
    <name evidence="2" type="ORF">QVD17_36994</name>
</gene>
<protein>
    <submittedName>
        <fullName evidence="2">Uncharacterized protein</fullName>
    </submittedName>
</protein>
<evidence type="ECO:0000313" key="3">
    <source>
        <dbReference type="Proteomes" id="UP001229421"/>
    </source>
</evidence>
<name>A0AAD8JXE8_TARER</name>
<keyword evidence="1" id="KW-0812">Transmembrane</keyword>
<organism evidence="2 3">
    <name type="scientific">Tagetes erecta</name>
    <name type="common">African marigold</name>
    <dbReference type="NCBI Taxonomy" id="13708"/>
    <lineage>
        <taxon>Eukaryota</taxon>
        <taxon>Viridiplantae</taxon>
        <taxon>Streptophyta</taxon>
        <taxon>Embryophyta</taxon>
        <taxon>Tracheophyta</taxon>
        <taxon>Spermatophyta</taxon>
        <taxon>Magnoliopsida</taxon>
        <taxon>eudicotyledons</taxon>
        <taxon>Gunneridae</taxon>
        <taxon>Pentapetalae</taxon>
        <taxon>asterids</taxon>
        <taxon>campanulids</taxon>
        <taxon>Asterales</taxon>
        <taxon>Asteraceae</taxon>
        <taxon>Asteroideae</taxon>
        <taxon>Heliantheae alliance</taxon>
        <taxon>Tageteae</taxon>
        <taxon>Tagetes</taxon>
    </lineage>
</organism>
<dbReference type="Proteomes" id="UP001229421">
    <property type="component" value="Unassembled WGS sequence"/>
</dbReference>
<sequence>MKRVRWDERLKRRYYFQRKFQADPFQFIFPLLPVFLQFWLVICSLYAAQFCNSQTLWSTEAETEYSVNVLKRMYITSMLCSNTMISQREIYRKSFDIKSAPKEVK</sequence>
<keyword evidence="3" id="KW-1185">Reference proteome</keyword>
<comment type="caution">
    <text evidence="2">The sequence shown here is derived from an EMBL/GenBank/DDBJ whole genome shotgun (WGS) entry which is preliminary data.</text>
</comment>
<dbReference type="AlphaFoldDB" id="A0AAD8JXE8"/>
<keyword evidence="1" id="KW-0472">Membrane</keyword>
<keyword evidence="1" id="KW-1133">Transmembrane helix</keyword>
<reference evidence="2" key="1">
    <citation type="journal article" date="2023" name="bioRxiv">
        <title>Improved chromosome-level genome assembly for marigold (Tagetes erecta).</title>
        <authorList>
            <person name="Jiang F."/>
            <person name="Yuan L."/>
            <person name="Wang S."/>
            <person name="Wang H."/>
            <person name="Xu D."/>
            <person name="Wang A."/>
            <person name="Fan W."/>
        </authorList>
    </citation>
    <scope>NUCLEOTIDE SEQUENCE</scope>
    <source>
        <strain evidence="2">WSJ</strain>
        <tissue evidence="2">Leaf</tissue>
    </source>
</reference>
<evidence type="ECO:0000313" key="2">
    <source>
        <dbReference type="EMBL" id="KAK1410457.1"/>
    </source>
</evidence>
<proteinExistence type="predicted"/>
<accession>A0AAD8JXE8</accession>
<evidence type="ECO:0000256" key="1">
    <source>
        <dbReference type="SAM" id="Phobius"/>
    </source>
</evidence>
<dbReference type="EMBL" id="JAUHHV010000010">
    <property type="protein sequence ID" value="KAK1410457.1"/>
    <property type="molecule type" value="Genomic_DNA"/>
</dbReference>
<feature type="transmembrane region" description="Helical" evidence="1">
    <location>
        <begin position="27"/>
        <end position="48"/>
    </location>
</feature>